<dbReference type="CDD" id="cd07100">
    <property type="entry name" value="ALDH_SSADH1_GabD1"/>
    <property type="match status" value="1"/>
</dbReference>
<reference evidence="6" key="1">
    <citation type="submission" date="2016-06" db="EMBL/GenBank/DDBJ databases">
        <authorList>
            <person name="Varghese N."/>
            <person name="Submissions Spin"/>
        </authorList>
    </citation>
    <scope>NUCLEOTIDE SEQUENCE [LARGE SCALE GENOMIC DNA]</scope>
    <source>
        <strain evidence="6">DSM 43816</strain>
    </source>
</reference>
<dbReference type="AlphaFoldDB" id="A0A1C4U5N7"/>
<keyword evidence="3" id="KW-0560">Oxidoreductase</keyword>
<dbReference type="GO" id="GO:0004777">
    <property type="term" value="F:succinate-semialdehyde dehydrogenase (NAD+) activity"/>
    <property type="evidence" value="ECO:0007669"/>
    <property type="project" value="TreeGrafter"/>
</dbReference>
<keyword evidence="6" id="KW-1185">Reference proteome</keyword>
<dbReference type="InterPro" id="IPR044148">
    <property type="entry name" value="ALDH_GabD1-like"/>
</dbReference>
<dbReference type="Gene3D" id="3.40.605.10">
    <property type="entry name" value="Aldehyde Dehydrogenase, Chain A, domain 1"/>
    <property type="match status" value="1"/>
</dbReference>
<dbReference type="PANTHER" id="PTHR43217">
    <property type="entry name" value="SUCCINATE SEMIALDEHYDE DEHYDROGENASE [NAD(P)+] SAD"/>
    <property type="match status" value="1"/>
</dbReference>
<evidence type="ECO:0000313" key="6">
    <source>
        <dbReference type="Proteomes" id="UP000198253"/>
    </source>
</evidence>
<dbReference type="FunCoup" id="A0A1C4U5N7">
    <property type="interactions" value="28"/>
</dbReference>
<evidence type="ECO:0000259" key="4">
    <source>
        <dbReference type="Pfam" id="PF00171"/>
    </source>
</evidence>
<dbReference type="OrthoDB" id="3955596at2"/>
<comment type="similarity">
    <text evidence="1">Belongs to the aldehyde dehydrogenase family.</text>
</comment>
<evidence type="ECO:0000256" key="3">
    <source>
        <dbReference type="ARBA" id="ARBA00023002"/>
    </source>
</evidence>
<dbReference type="FunFam" id="3.40.309.10:FF:000010">
    <property type="entry name" value="Gamma-aminobutyraldehyde dehydrogenase"/>
    <property type="match status" value="1"/>
</dbReference>
<evidence type="ECO:0000313" key="5">
    <source>
        <dbReference type="EMBL" id="SCE66919.1"/>
    </source>
</evidence>
<feature type="domain" description="Aldehyde dehydrogenase" evidence="4">
    <location>
        <begin position="3"/>
        <end position="454"/>
    </location>
</feature>
<dbReference type="InParanoid" id="A0A1C4U5N7"/>
<keyword evidence="2" id="KW-0521">NADP</keyword>
<organism evidence="5 6">
    <name type="scientific">Micromonospora echinospora</name>
    <name type="common">Micromonospora purpurea</name>
    <dbReference type="NCBI Taxonomy" id="1877"/>
    <lineage>
        <taxon>Bacteria</taxon>
        <taxon>Bacillati</taxon>
        <taxon>Actinomycetota</taxon>
        <taxon>Actinomycetes</taxon>
        <taxon>Micromonosporales</taxon>
        <taxon>Micromonosporaceae</taxon>
        <taxon>Micromonospora</taxon>
    </lineage>
</organism>
<name>A0A1C4U5N7_MICEC</name>
<gene>
    <name evidence="5" type="ORF">GA0070618_0031</name>
</gene>
<dbReference type="GO" id="GO:0004030">
    <property type="term" value="F:aldehyde dehydrogenase [NAD(P)+] activity"/>
    <property type="evidence" value="ECO:0007669"/>
    <property type="project" value="InterPro"/>
</dbReference>
<dbReference type="FunFam" id="3.40.605.10:FF:000012">
    <property type="entry name" value="NAD-dependent succinate-semialdehyde dehydrogenase"/>
    <property type="match status" value="1"/>
</dbReference>
<dbReference type="NCBIfam" id="NF006915">
    <property type="entry name" value="PRK09406.1"/>
    <property type="match status" value="1"/>
</dbReference>
<evidence type="ECO:0000256" key="1">
    <source>
        <dbReference type="ARBA" id="ARBA00009986"/>
    </source>
</evidence>
<dbReference type="InterPro" id="IPR015590">
    <property type="entry name" value="Aldehyde_DH_dom"/>
</dbReference>
<accession>A0A1C4U5N7</accession>
<evidence type="ECO:0000256" key="2">
    <source>
        <dbReference type="ARBA" id="ARBA00022857"/>
    </source>
</evidence>
<dbReference type="InterPro" id="IPR016163">
    <property type="entry name" value="Ald_DH_C"/>
</dbReference>
<dbReference type="Gene3D" id="3.40.309.10">
    <property type="entry name" value="Aldehyde Dehydrogenase, Chain A, domain 2"/>
    <property type="match status" value="1"/>
</dbReference>
<dbReference type="SUPFAM" id="SSF53720">
    <property type="entry name" value="ALDH-like"/>
    <property type="match status" value="1"/>
</dbReference>
<sequence length="470" mass="50143">MPIATTDPATGEVLRTYDEMPPDRIDAAIAAAHRAFAELRGTSVAQRARWLTAAADLLDAERDDIARVMTTEMGKTYAAAKAEAAKCAAACRFYADNAERFLADEPADAAAVGARRAVVRYQPIGPVLAVMPWNFPLWQVIRFAAPALTAGNTGLLKHASNVPQTALWLGELFGRAGFPEGAFTALLVGSSAVERILTDPRVRAATLTGSEPAGRSIAAIAGRELKKTVLELGGSDPFVVMPSADLDRAAEVATTARCQNNGQSCIAAKRFIVHADVFDAFTERFVDRMAALRVGDPMDERTDVGPLASERGRNEVAAQVRDAAERGARVLCGGEVPDRPGWWYPPTVVTDLTPEMRMWGEEVFGPAAGLYRVSSYDEAVEVANGTSFGLGANAWTRDPEEQERFATDLDAGSVFVNGMTTSYPQLPFGGVRNSGYGRELSALGMREFCNVKTVWVGEGGPSAGAGAHAE</sequence>
<dbReference type="EMBL" id="LT607413">
    <property type="protein sequence ID" value="SCE66919.1"/>
    <property type="molecule type" value="Genomic_DNA"/>
</dbReference>
<protein>
    <submittedName>
        <fullName evidence="5">Succinate-semialdehyde dehydrogenase / glutarate-semialdehyde dehydrogenase</fullName>
    </submittedName>
</protein>
<dbReference type="InterPro" id="IPR047110">
    <property type="entry name" value="GABD/Sad-like"/>
</dbReference>
<dbReference type="InterPro" id="IPR016162">
    <property type="entry name" value="Ald_DH_N"/>
</dbReference>
<dbReference type="PANTHER" id="PTHR43217:SF1">
    <property type="entry name" value="SUCCINATE SEMIALDEHYDE DEHYDROGENASE [NAD(P)+] SAD"/>
    <property type="match status" value="1"/>
</dbReference>
<dbReference type="Proteomes" id="UP000198253">
    <property type="component" value="Chromosome I"/>
</dbReference>
<dbReference type="InterPro" id="IPR016161">
    <property type="entry name" value="Ald_DH/histidinol_DH"/>
</dbReference>
<dbReference type="Pfam" id="PF00171">
    <property type="entry name" value="Aldedh"/>
    <property type="match status" value="1"/>
</dbReference>
<proteinExistence type="inferred from homology"/>
<dbReference type="RefSeq" id="WP_088979798.1">
    <property type="nucleotide sequence ID" value="NZ_LT607413.1"/>
</dbReference>